<evidence type="ECO:0000256" key="3">
    <source>
        <dbReference type="ARBA" id="ARBA00023242"/>
    </source>
</evidence>
<sequence length="211" mass="23393">GCAHLVWVDGSVGDRQTSPCTGDVQSNSPPGVNGEVEVNYGPAFDFVDEILCLSPIDHVEEPPSSLGDFIQSCQTFSEEQMQEVKSKVVLPVSQKLEVHTEPAAAVCPSARLPPWQQPERQARSASQLQGRRDAKRPAVFDRDENWEREKQLYVDSVTRHIVDNTGVGDGVVTELLHLMSAVANQETGRDGSQWQHPSDLTRRYTPFRSAR</sequence>
<keyword evidence="3" id="KW-0539">Nucleus</keyword>
<keyword evidence="6" id="KW-1185">Reference proteome</keyword>
<feature type="region of interest" description="Disordered" evidence="4">
    <location>
        <begin position="109"/>
        <end position="141"/>
    </location>
</feature>
<reference evidence="5" key="1">
    <citation type="submission" date="2023-03" db="EMBL/GenBank/DDBJ databases">
        <title>Electrophorus voltai genome.</title>
        <authorList>
            <person name="Bian C."/>
        </authorList>
    </citation>
    <scope>NUCLEOTIDE SEQUENCE</scope>
    <source>
        <strain evidence="5">CB-2022</strain>
        <tissue evidence="5">Muscle</tissue>
    </source>
</reference>
<dbReference type="GO" id="GO:0005634">
    <property type="term" value="C:nucleus"/>
    <property type="evidence" value="ECO:0007669"/>
    <property type="project" value="UniProtKB-SubCell"/>
</dbReference>
<protein>
    <recommendedName>
        <fullName evidence="2">S100P-binding protein</fullName>
    </recommendedName>
</protein>
<name>A0AAD9DUA2_9TELE</name>
<feature type="region of interest" description="Disordered" evidence="4">
    <location>
        <begin position="186"/>
        <end position="211"/>
    </location>
</feature>
<evidence type="ECO:0000256" key="1">
    <source>
        <dbReference type="ARBA" id="ARBA00004123"/>
    </source>
</evidence>
<feature type="non-terminal residue" evidence="5">
    <location>
        <position position="211"/>
    </location>
</feature>
<dbReference type="AlphaFoldDB" id="A0AAD9DUA2"/>
<dbReference type="GO" id="GO:0048306">
    <property type="term" value="F:calcium-dependent protein binding"/>
    <property type="evidence" value="ECO:0007669"/>
    <property type="project" value="InterPro"/>
</dbReference>
<organism evidence="5 6">
    <name type="scientific">Electrophorus voltai</name>
    <dbReference type="NCBI Taxonomy" id="2609070"/>
    <lineage>
        <taxon>Eukaryota</taxon>
        <taxon>Metazoa</taxon>
        <taxon>Chordata</taxon>
        <taxon>Craniata</taxon>
        <taxon>Vertebrata</taxon>
        <taxon>Euteleostomi</taxon>
        <taxon>Actinopterygii</taxon>
        <taxon>Neopterygii</taxon>
        <taxon>Teleostei</taxon>
        <taxon>Ostariophysi</taxon>
        <taxon>Gymnotiformes</taxon>
        <taxon>Gymnotoidei</taxon>
        <taxon>Gymnotidae</taxon>
        <taxon>Electrophorus</taxon>
    </lineage>
</organism>
<dbReference type="Proteomes" id="UP001239994">
    <property type="component" value="Unassembled WGS sequence"/>
</dbReference>
<evidence type="ECO:0000313" key="6">
    <source>
        <dbReference type="Proteomes" id="UP001239994"/>
    </source>
</evidence>
<evidence type="ECO:0000256" key="2">
    <source>
        <dbReference type="ARBA" id="ARBA00020595"/>
    </source>
</evidence>
<gene>
    <name evidence="5" type="ORF">P4O66_013930</name>
</gene>
<comment type="caution">
    <text evidence="5">The sequence shown here is derived from an EMBL/GenBank/DDBJ whole genome shotgun (WGS) entry which is preliminary data.</text>
</comment>
<dbReference type="EMBL" id="JAROKS010000020">
    <property type="protein sequence ID" value="KAK1791957.1"/>
    <property type="molecule type" value="Genomic_DNA"/>
</dbReference>
<evidence type="ECO:0000256" key="4">
    <source>
        <dbReference type="SAM" id="MobiDB-lite"/>
    </source>
</evidence>
<feature type="compositionally biased region" description="Basic and acidic residues" evidence="4">
    <location>
        <begin position="130"/>
        <end position="141"/>
    </location>
</feature>
<evidence type="ECO:0000313" key="5">
    <source>
        <dbReference type="EMBL" id="KAK1791957.1"/>
    </source>
</evidence>
<dbReference type="InterPro" id="IPR026097">
    <property type="entry name" value="S100PBP"/>
</dbReference>
<comment type="subcellular location">
    <subcellularLocation>
        <location evidence="1">Nucleus</location>
    </subcellularLocation>
</comment>
<feature type="compositionally biased region" description="Polar residues" evidence="4">
    <location>
        <begin position="186"/>
        <end position="198"/>
    </location>
</feature>
<dbReference type="Pfam" id="PF15427">
    <property type="entry name" value="S100PBPR"/>
    <property type="match status" value="1"/>
</dbReference>
<dbReference type="PANTHER" id="PTHR14455">
    <property type="entry name" value="ASKOPOS"/>
    <property type="match status" value="1"/>
</dbReference>
<accession>A0AAD9DUA2</accession>
<feature type="non-terminal residue" evidence="5">
    <location>
        <position position="1"/>
    </location>
</feature>
<dbReference type="PANTHER" id="PTHR14455:SF0">
    <property type="entry name" value="S100P-BINDING PROTEIN"/>
    <property type="match status" value="1"/>
</dbReference>
<proteinExistence type="predicted"/>